<protein>
    <submittedName>
        <fullName evidence="2">NAD(P)/FAD-dependent oxidoreductase</fullName>
    </submittedName>
</protein>
<dbReference type="InterPro" id="IPR036188">
    <property type="entry name" value="FAD/NAD-bd_sf"/>
</dbReference>
<gene>
    <name evidence="2" type="ORF">LHJ74_25220</name>
</gene>
<evidence type="ECO:0000313" key="3">
    <source>
        <dbReference type="Proteomes" id="UP001156389"/>
    </source>
</evidence>
<dbReference type="SUPFAM" id="SSF51905">
    <property type="entry name" value="FAD/NAD(P)-binding domain"/>
    <property type="match status" value="2"/>
</dbReference>
<dbReference type="InterPro" id="IPR050982">
    <property type="entry name" value="Auxin_biosynth/cation_transpt"/>
</dbReference>
<dbReference type="PANTHER" id="PTHR43539">
    <property type="entry name" value="FLAVIN-BINDING MONOOXYGENASE-LIKE PROTEIN (AFU_ORTHOLOGUE AFUA_4G09220)"/>
    <property type="match status" value="1"/>
</dbReference>
<evidence type="ECO:0000256" key="1">
    <source>
        <dbReference type="ARBA" id="ARBA00023002"/>
    </source>
</evidence>
<keyword evidence="3" id="KW-1185">Reference proteome</keyword>
<organism evidence="2 3">
    <name type="scientific">Streptomyces gossypii</name>
    <dbReference type="NCBI Taxonomy" id="2883101"/>
    <lineage>
        <taxon>Bacteria</taxon>
        <taxon>Bacillati</taxon>
        <taxon>Actinomycetota</taxon>
        <taxon>Actinomycetes</taxon>
        <taxon>Kitasatosporales</taxon>
        <taxon>Streptomycetaceae</taxon>
        <taxon>Streptomyces</taxon>
    </lineage>
</organism>
<name>A0ABT2JZ32_9ACTN</name>
<proteinExistence type="predicted"/>
<dbReference type="RefSeq" id="WP_260220512.1">
    <property type="nucleotide sequence ID" value="NZ_JAJAGO010000012.1"/>
</dbReference>
<reference evidence="2 3" key="1">
    <citation type="submission" date="2021-10" db="EMBL/GenBank/DDBJ databases">
        <title>Streptomyces gossypii sp. nov., isolated from soil collected from cotton field.</title>
        <authorList>
            <person name="Ge X."/>
            <person name="Chen X."/>
            <person name="Liu W."/>
        </authorList>
    </citation>
    <scope>NUCLEOTIDE SEQUENCE [LARGE SCALE GENOMIC DNA]</scope>
    <source>
        <strain evidence="2 3">N2-109</strain>
    </source>
</reference>
<sequence length="358" mass="38101">MREQFEVAVIGGGQSGLAAAHALLREGLRPVVLEASGRPAGSWPRYYDSLTLFSPARYSALPGSPFGGDGDRYPHRDEVVHYLTRYADQLDVEIRTDTRVGTVEPDGPGFTLRTSDGRSIGAAGVVAATGAFARPLRPALPGAADFTGELLHAAGYRNPEPYAGKRIVVVGGGNSAVQIGHELAQSARVTLASRSPLRFLPQIREGRDLHHWLTTTGFDQLPPAWLAHFVDATLVLDDGRYQAALETGRLVRRPMFTALEGDEVVWADGTREQADAVLLATGYRPSLSCLEPLGALDADGAPLHSGGISLTRPGLVYLGLEFQRSFASNTLRGVGRDARHVISALAAHVRGAPAAAGF</sequence>
<comment type="caution">
    <text evidence="2">The sequence shown here is derived from an EMBL/GenBank/DDBJ whole genome shotgun (WGS) entry which is preliminary data.</text>
</comment>
<dbReference type="Gene3D" id="3.50.50.60">
    <property type="entry name" value="FAD/NAD(P)-binding domain"/>
    <property type="match status" value="1"/>
</dbReference>
<dbReference type="PRINTS" id="PR00469">
    <property type="entry name" value="PNDRDTASEII"/>
</dbReference>
<keyword evidence="1" id="KW-0560">Oxidoreductase</keyword>
<dbReference type="Proteomes" id="UP001156389">
    <property type="component" value="Unassembled WGS sequence"/>
</dbReference>
<accession>A0ABT2JZ32</accession>
<dbReference type="EMBL" id="JAJAGO010000012">
    <property type="protein sequence ID" value="MCT2593166.1"/>
    <property type="molecule type" value="Genomic_DNA"/>
</dbReference>
<dbReference type="PANTHER" id="PTHR43539:SF78">
    <property type="entry name" value="FLAVIN-CONTAINING MONOOXYGENASE"/>
    <property type="match status" value="1"/>
</dbReference>
<evidence type="ECO:0000313" key="2">
    <source>
        <dbReference type="EMBL" id="MCT2593166.1"/>
    </source>
</evidence>
<dbReference type="Pfam" id="PF13738">
    <property type="entry name" value="Pyr_redox_3"/>
    <property type="match status" value="1"/>
</dbReference>
<dbReference type="PRINTS" id="PR00368">
    <property type="entry name" value="FADPNR"/>
</dbReference>